<dbReference type="InterPro" id="IPR050983">
    <property type="entry name" value="GST_Omega/HSP26"/>
</dbReference>
<dbReference type="Proteomes" id="UP000199467">
    <property type="component" value="Unassembled WGS sequence"/>
</dbReference>
<dbReference type="GO" id="GO:0005737">
    <property type="term" value="C:cytoplasm"/>
    <property type="evidence" value="ECO:0007669"/>
    <property type="project" value="TreeGrafter"/>
</dbReference>
<evidence type="ECO:0000313" key="2">
    <source>
        <dbReference type="Proteomes" id="UP000199467"/>
    </source>
</evidence>
<keyword evidence="2" id="KW-1185">Reference proteome</keyword>
<reference evidence="2" key="1">
    <citation type="submission" date="2016-10" db="EMBL/GenBank/DDBJ databases">
        <authorList>
            <person name="Varghese N."/>
            <person name="Submissions S."/>
        </authorList>
    </citation>
    <scope>NUCLEOTIDE SEQUENCE [LARGE SCALE GENOMIC DNA]</scope>
    <source>
        <strain evidence="2">DSM 26382</strain>
    </source>
</reference>
<dbReference type="InterPro" id="IPR036282">
    <property type="entry name" value="Glutathione-S-Trfase_C_sf"/>
</dbReference>
<dbReference type="InterPro" id="IPR036249">
    <property type="entry name" value="Thioredoxin-like_sf"/>
</dbReference>
<gene>
    <name evidence="1" type="ORF">SAMN05216576_101674</name>
</gene>
<organism evidence="1 2">
    <name type="scientific">Ectopseudomonas chengduensis</name>
    <dbReference type="NCBI Taxonomy" id="489632"/>
    <lineage>
        <taxon>Bacteria</taxon>
        <taxon>Pseudomonadati</taxon>
        <taxon>Pseudomonadota</taxon>
        <taxon>Gammaproteobacteria</taxon>
        <taxon>Pseudomonadales</taxon>
        <taxon>Pseudomonadaceae</taxon>
        <taxon>Ectopseudomonas</taxon>
    </lineage>
</organism>
<protein>
    <submittedName>
        <fullName evidence="1">Glutathione S-transferase</fullName>
    </submittedName>
</protein>
<dbReference type="Pfam" id="PF13417">
    <property type="entry name" value="GST_N_3"/>
    <property type="match status" value="1"/>
</dbReference>
<dbReference type="RefSeq" id="WP_090336034.1">
    <property type="nucleotide sequence ID" value="NZ_FMZQ01000001.1"/>
</dbReference>
<dbReference type="GO" id="GO:0016740">
    <property type="term" value="F:transferase activity"/>
    <property type="evidence" value="ECO:0007669"/>
    <property type="project" value="UniProtKB-KW"/>
</dbReference>
<dbReference type="EMBL" id="FMZQ01000001">
    <property type="protein sequence ID" value="SDC16919.1"/>
    <property type="molecule type" value="Genomic_DNA"/>
</dbReference>
<dbReference type="Pfam" id="PF22041">
    <property type="entry name" value="GST_C_7"/>
    <property type="match status" value="1"/>
</dbReference>
<accession>A0A1G6JE00</accession>
<sequence length="233" mass="26493">MRELFELCGADPELVFSPYCWRVRLALAHKGLDWQSRPTRFTDKDLIAFSGQKLVPVLIDEGETVHDSLAIFAHLDQRYPQRPLLGGALAAERARLVERLSFHMVRVPLLKLLIPRVWQVIDPADREYFRSSREKALGMSLEAFADPQGGERLFREGVAPLEMWLRDQPFLEGHAPGGCDYLLAGMLFWAWCLGAQPWAEDSALGAWFARILQTYEATHGPVKRAAIHVEENQ</sequence>
<dbReference type="Gene3D" id="3.40.30.10">
    <property type="entry name" value="Glutaredoxin"/>
    <property type="match status" value="1"/>
</dbReference>
<keyword evidence="1" id="KW-0808">Transferase</keyword>
<dbReference type="Gene3D" id="1.20.1050.10">
    <property type="match status" value="1"/>
</dbReference>
<evidence type="ECO:0000313" key="1">
    <source>
        <dbReference type="EMBL" id="SDC16919.1"/>
    </source>
</evidence>
<dbReference type="SUPFAM" id="SSF47616">
    <property type="entry name" value="GST C-terminal domain-like"/>
    <property type="match status" value="1"/>
</dbReference>
<dbReference type="InterPro" id="IPR054416">
    <property type="entry name" value="GST_UstS-like_C"/>
</dbReference>
<name>A0A1G6JE00_9GAMM</name>
<dbReference type="PANTHER" id="PTHR43968:SF6">
    <property type="entry name" value="GLUTATHIONE S-TRANSFERASE OMEGA"/>
    <property type="match status" value="1"/>
</dbReference>
<proteinExistence type="predicted"/>
<dbReference type="GeneID" id="83639688"/>
<dbReference type="SUPFAM" id="SSF52833">
    <property type="entry name" value="Thioredoxin-like"/>
    <property type="match status" value="1"/>
</dbReference>
<dbReference type="InterPro" id="IPR004045">
    <property type="entry name" value="Glutathione_S-Trfase_N"/>
</dbReference>
<dbReference type="AlphaFoldDB" id="A0A1G6JE00"/>
<dbReference type="PANTHER" id="PTHR43968">
    <property type="match status" value="1"/>
</dbReference>
<dbReference type="PROSITE" id="PS50404">
    <property type="entry name" value="GST_NTER"/>
    <property type="match status" value="1"/>
</dbReference>